<evidence type="ECO:0000313" key="2">
    <source>
        <dbReference type="Proteomes" id="UP001283361"/>
    </source>
</evidence>
<comment type="caution">
    <text evidence="1">The sequence shown here is derived from an EMBL/GenBank/DDBJ whole genome shotgun (WGS) entry which is preliminary data.</text>
</comment>
<gene>
    <name evidence="1" type="ORF">RRG08_012646</name>
</gene>
<evidence type="ECO:0000313" key="1">
    <source>
        <dbReference type="EMBL" id="KAK3751583.1"/>
    </source>
</evidence>
<dbReference type="Proteomes" id="UP001283361">
    <property type="component" value="Unassembled WGS sequence"/>
</dbReference>
<keyword evidence="2" id="KW-1185">Reference proteome</keyword>
<organism evidence="1 2">
    <name type="scientific">Elysia crispata</name>
    <name type="common">lettuce slug</name>
    <dbReference type="NCBI Taxonomy" id="231223"/>
    <lineage>
        <taxon>Eukaryota</taxon>
        <taxon>Metazoa</taxon>
        <taxon>Spiralia</taxon>
        <taxon>Lophotrochozoa</taxon>
        <taxon>Mollusca</taxon>
        <taxon>Gastropoda</taxon>
        <taxon>Heterobranchia</taxon>
        <taxon>Euthyneura</taxon>
        <taxon>Panpulmonata</taxon>
        <taxon>Sacoglossa</taxon>
        <taxon>Placobranchoidea</taxon>
        <taxon>Plakobranchidae</taxon>
        <taxon>Elysia</taxon>
    </lineage>
</organism>
<dbReference type="AlphaFoldDB" id="A0AAE0YMR8"/>
<name>A0AAE0YMR8_9GAST</name>
<proteinExistence type="predicted"/>
<dbReference type="EMBL" id="JAWDGP010005812">
    <property type="protein sequence ID" value="KAK3751583.1"/>
    <property type="molecule type" value="Genomic_DNA"/>
</dbReference>
<sequence>MAQKSAGLHFKLVNVGDKFQASSVFCPAFMCKTSALQLQQKTALNIPNLHVLQHNRTSYCFLTWLTVISRDAPGCPIKARLLPGCWDANLIPLGNMHAITAVPTVTRETILS</sequence>
<reference evidence="1" key="1">
    <citation type="journal article" date="2023" name="G3 (Bethesda)">
        <title>A reference genome for the long-term kleptoplast-retaining sea slug Elysia crispata morphotype clarki.</title>
        <authorList>
            <person name="Eastman K.E."/>
            <person name="Pendleton A.L."/>
            <person name="Shaikh M.A."/>
            <person name="Suttiyut T."/>
            <person name="Ogas R."/>
            <person name="Tomko P."/>
            <person name="Gavelis G."/>
            <person name="Widhalm J.R."/>
            <person name="Wisecaver J.H."/>
        </authorList>
    </citation>
    <scope>NUCLEOTIDE SEQUENCE</scope>
    <source>
        <strain evidence="1">ECLA1</strain>
    </source>
</reference>
<accession>A0AAE0YMR8</accession>
<protein>
    <submittedName>
        <fullName evidence="1">Uncharacterized protein</fullName>
    </submittedName>
</protein>